<reference evidence="1 2" key="1">
    <citation type="submission" date="2016-04" db="EMBL/GenBank/DDBJ databases">
        <authorList>
            <person name="Evans L.H."/>
            <person name="Alamgir A."/>
            <person name="Owens N."/>
            <person name="Weber N.D."/>
            <person name="Virtaneva K."/>
            <person name="Barbian K."/>
            <person name="Babar A."/>
            <person name="Rosenke K."/>
        </authorList>
    </citation>
    <scope>NUCLEOTIDE SEQUENCE [LARGE SCALE GENOMIC DNA]</scope>
    <source>
        <strain evidence="1 2">IFM 0406</strain>
    </source>
</reference>
<proteinExistence type="predicted"/>
<comment type="caution">
    <text evidence="1">The sequence shown here is derived from an EMBL/GenBank/DDBJ whole genome shotgun (WGS) entry which is preliminary data.</text>
</comment>
<keyword evidence="2" id="KW-1185">Reference proteome</keyword>
<dbReference type="AlphaFoldDB" id="A0A164LB06"/>
<evidence type="ECO:0000313" key="2">
    <source>
        <dbReference type="Proteomes" id="UP000076512"/>
    </source>
</evidence>
<dbReference type="Proteomes" id="UP000076512">
    <property type="component" value="Unassembled WGS sequence"/>
</dbReference>
<protein>
    <submittedName>
        <fullName evidence="1">Uncharacterized protein</fullName>
    </submittedName>
</protein>
<gene>
    <name evidence="1" type="ORF">AWN90_36635</name>
</gene>
<organism evidence="1 2">
    <name type="scientific">Nocardia terpenica</name>
    <dbReference type="NCBI Taxonomy" id="455432"/>
    <lineage>
        <taxon>Bacteria</taxon>
        <taxon>Bacillati</taxon>
        <taxon>Actinomycetota</taxon>
        <taxon>Actinomycetes</taxon>
        <taxon>Mycobacteriales</taxon>
        <taxon>Nocardiaceae</taxon>
        <taxon>Nocardia</taxon>
    </lineage>
</organism>
<accession>A0A164LB06</accession>
<dbReference type="STRING" id="455432.AWN90_36635"/>
<evidence type="ECO:0000313" key="1">
    <source>
        <dbReference type="EMBL" id="KZM72207.1"/>
    </source>
</evidence>
<sequence length="148" mass="16767">MGELTWYGEQSKPPVNPAVEAVVNGPVMGGILQGIAREGRQMWRSRTRWRTGQLANSTTISLEMRKNAGSLRPRRVAELTADTDYAAAVEFGRWNLAKTFRRPAVRERVKPGQYPPRNSRYARHTMGGDNRRVRSIVADLERLYGGRK</sequence>
<name>A0A164LB06_9NOCA</name>
<dbReference type="EMBL" id="LWGR01000009">
    <property type="protein sequence ID" value="KZM72207.1"/>
    <property type="molecule type" value="Genomic_DNA"/>
</dbReference>